<evidence type="ECO:0000256" key="11">
    <source>
        <dbReference type="ARBA" id="ARBA00023134"/>
    </source>
</evidence>
<comment type="caution">
    <text evidence="18">The sequence shown here is derived from an EMBL/GenBank/DDBJ whole genome shotgun (WGS) entry which is preliminary data.</text>
</comment>
<keyword evidence="5 16" id="KW-0410">Iron transport</keyword>
<evidence type="ECO:0000256" key="4">
    <source>
        <dbReference type="ARBA" id="ARBA00022475"/>
    </source>
</evidence>
<dbReference type="GO" id="GO:0005525">
    <property type="term" value="F:GTP binding"/>
    <property type="evidence" value="ECO:0007669"/>
    <property type="project" value="UniProtKB-KW"/>
</dbReference>
<evidence type="ECO:0000256" key="10">
    <source>
        <dbReference type="ARBA" id="ARBA00023065"/>
    </source>
</evidence>
<feature type="transmembrane region" description="Helical" evidence="16">
    <location>
        <begin position="437"/>
        <end position="458"/>
    </location>
</feature>
<dbReference type="Gene3D" id="3.40.50.300">
    <property type="entry name" value="P-loop containing nucleotide triphosphate hydrolases"/>
    <property type="match status" value="1"/>
</dbReference>
<feature type="binding site" evidence="14">
    <location>
        <begin position="123"/>
        <end position="126"/>
    </location>
    <ligand>
        <name>GTP</name>
        <dbReference type="ChEBI" id="CHEBI:37565"/>
        <label>1</label>
    </ligand>
</feature>
<evidence type="ECO:0000256" key="6">
    <source>
        <dbReference type="ARBA" id="ARBA00022692"/>
    </source>
</evidence>
<keyword evidence="4" id="KW-1003">Cell membrane</keyword>
<evidence type="ECO:0000256" key="7">
    <source>
        <dbReference type="ARBA" id="ARBA00022741"/>
    </source>
</evidence>
<dbReference type="Pfam" id="PF07664">
    <property type="entry name" value="FeoB_C"/>
    <property type="match status" value="1"/>
</dbReference>
<dbReference type="PROSITE" id="PS51711">
    <property type="entry name" value="G_FEOB"/>
    <property type="match status" value="1"/>
</dbReference>
<keyword evidence="19" id="KW-1185">Reference proteome</keyword>
<feature type="transmembrane region" description="Helical" evidence="16">
    <location>
        <begin position="565"/>
        <end position="585"/>
    </location>
</feature>
<feature type="binding site" evidence="14">
    <location>
        <begin position="65"/>
        <end position="68"/>
    </location>
    <ligand>
        <name>GTP</name>
        <dbReference type="ChEBI" id="CHEBI:37565"/>
        <label>1</label>
    </ligand>
</feature>
<dbReference type="InterPro" id="IPR030389">
    <property type="entry name" value="G_FEOB_dom"/>
</dbReference>
<proteinExistence type="inferred from homology"/>
<dbReference type="RefSeq" id="WP_071390591.1">
    <property type="nucleotide sequence ID" value="NZ_MLQS01000024.1"/>
</dbReference>
<comment type="subcellular location">
    <subcellularLocation>
        <location evidence="2 16">Cell membrane</location>
        <topology evidence="2 16">Multi-pass membrane protein</topology>
    </subcellularLocation>
</comment>
<feature type="transmembrane region" description="Helical" evidence="16">
    <location>
        <begin position="406"/>
        <end position="431"/>
    </location>
</feature>
<keyword evidence="15" id="KW-0460">Magnesium</keyword>
<evidence type="ECO:0000256" key="8">
    <source>
        <dbReference type="ARBA" id="ARBA00022989"/>
    </source>
</evidence>
<keyword evidence="8 16" id="KW-1133">Transmembrane helix</keyword>
<feature type="domain" description="FeoB-type G" evidence="17">
    <location>
        <begin position="16"/>
        <end position="172"/>
    </location>
</feature>
<comment type="similarity">
    <text evidence="16">Belongs to the TRAFAC class TrmE-Era-EngA-EngB-Septin-like GTPase superfamily. FeoB GTPase (TC 9.A.8) family.</text>
</comment>
<keyword evidence="12 16" id="KW-0472">Membrane</keyword>
<dbReference type="Pfam" id="PF07670">
    <property type="entry name" value="Gate"/>
    <property type="match status" value="2"/>
</dbReference>
<comment type="function">
    <text evidence="1 16">Probable transporter of a GTP-driven Fe(2+) uptake system.</text>
</comment>
<feature type="binding site" evidence="15">
    <location>
        <position position="37"/>
    </location>
    <ligand>
        <name>Mg(2+)</name>
        <dbReference type="ChEBI" id="CHEBI:18420"/>
        <label>2</label>
    </ligand>
</feature>
<feature type="transmembrane region" description="Helical" evidence="16">
    <location>
        <begin position="627"/>
        <end position="645"/>
    </location>
</feature>
<feature type="binding site" evidence="15">
    <location>
        <position position="35"/>
    </location>
    <ligand>
        <name>Mg(2+)</name>
        <dbReference type="ChEBI" id="CHEBI:18420"/>
        <label>2</label>
    </ligand>
</feature>
<accession>A0A1S2M2F5</accession>
<keyword evidence="11 14" id="KW-0342">GTP-binding</keyword>
<feature type="transmembrane region" description="Helical" evidence="16">
    <location>
        <begin position="330"/>
        <end position="351"/>
    </location>
</feature>
<dbReference type="GO" id="GO:0015093">
    <property type="term" value="F:ferrous iron transmembrane transporter activity"/>
    <property type="evidence" value="ECO:0007669"/>
    <property type="project" value="UniProtKB-UniRule"/>
</dbReference>
<dbReference type="InterPro" id="IPR050860">
    <property type="entry name" value="FeoB_GTPase"/>
</dbReference>
<feature type="transmembrane region" description="Helical" evidence="16">
    <location>
        <begin position="371"/>
        <end position="394"/>
    </location>
</feature>
<dbReference type="GO" id="GO:0005886">
    <property type="term" value="C:plasma membrane"/>
    <property type="evidence" value="ECO:0007669"/>
    <property type="project" value="UniProtKB-SubCell"/>
</dbReference>
<keyword evidence="9 16" id="KW-0408">Iron</keyword>
<gene>
    <name evidence="18" type="ORF">BKP45_15460</name>
</gene>
<protein>
    <recommendedName>
        <fullName evidence="13 16">Ferrous iron transport protein B</fullName>
    </recommendedName>
</protein>
<dbReference type="Pfam" id="PF02421">
    <property type="entry name" value="FeoB_N"/>
    <property type="match status" value="1"/>
</dbReference>
<feature type="binding site" evidence="14">
    <location>
        <begin position="23"/>
        <end position="30"/>
    </location>
    <ligand>
        <name>GTP</name>
        <dbReference type="ChEBI" id="CHEBI:37565"/>
        <label>1</label>
    </ligand>
</feature>
<evidence type="ECO:0000256" key="3">
    <source>
        <dbReference type="ARBA" id="ARBA00022448"/>
    </source>
</evidence>
<evidence type="ECO:0000259" key="17">
    <source>
        <dbReference type="PROSITE" id="PS51711"/>
    </source>
</evidence>
<evidence type="ECO:0000256" key="16">
    <source>
        <dbReference type="RuleBase" id="RU362098"/>
    </source>
</evidence>
<dbReference type="PANTHER" id="PTHR43185:SF1">
    <property type="entry name" value="FE(2+) TRANSPORTER FEOB"/>
    <property type="match status" value="1"/>
</dbReference>
<organism evidence="18 19">
    <name type="scientific">Anaerobacillus alkalidiazotrophicus</name>
    <dbReference type="NCBI Taxonomy" id="472963"/>
    <lineage>
        <taxon>Bacteria</taxon>
        <taxon>Bacillati</taxon>
        <taxon>Bacillota</taxon>
        <taxon>Bacilli</taxon>
        <taxon>Bacillales</taxon>
        <taxon>Bacillaceae</taxon>
        <taxon>Anaerobacillus</taxon>
    </lineage>
</organism>
<dbReference type="CDD" id="cd01879">
    <property type="entry name" value="FeoB"/>
    <property type="match status" value="1"/>
</dbReference>
<keyword evidence="6 16" id="KW-0812">Transmembrane</keyword>
<dbReference type="PRINTS" id="PR00326">
    <property type="entry name" value="GTP1OBG"/>
</dbReference>
<dbReference type="InterPro" id="IPR027417">
    <property type="entry name" value="P-loop_NTPase"/>
</dbReference>
<feature type="transmembrane region" description="Helical" evidence="16">
    <location>
        <begin position="594"/>
        <end position="615"/>
    </location>
</feature>
<dbReference type="AlphaFoldDB" id="A0A1S2M2F5"/>
<evidence type="ECO:0000313" key="19">
    <source>
        <dbReference type="Proteomes" id="UP000180057"/>
    </source>
</evidence>
<evidence type="ECO:0000256" key="1">
    <source>
        <dbReference type="ARBA" id="ARBA00003926"/>
    </source>
</evidence>
<feature type="transmembrane region" description="Helical" evidence="16">
    <location>
        <begin position="257"/>
        <end position="279"/>
    </location>
</feature>
<evidence type="ECO:0000256" key="15">
    <source>
        <dbReference type="PIRSR" id="PIRSR603373-2"/>
    </source>
</evidence>
<name>A0A1S2M2F5_9BACI</name>
<evidence type="ECO:0000256" key="5">
    <source>
        <dbReference type="ARBA" id="ARBA00022496"/>
    </source>
</evidence>
<keyword evidence="10" id="KW-0406">Ion transport</keyword>
<keyword evidence="15" id="KW-0479">Metal-binding</keyword>
<keyword evidence="3 16" id="KW-0813">Transport</keyword>
<evidence type="ECO:0000256" key="12">
    <source>
        <dbReference type="ARBA" id="ARBA00023136"/>
    </source>
</evidence>
<dbReference type="NCBIfam" id="TIGR00437">
    <property type="entry name" value="feoB"/>
    <property type="match status" value="1"/>
</dbReference>
<evidence type="ECO:0000313" key="18">
    <source>
        <dbReference type="EMBL" id="OIJ18919.1"/>
    </source>
</evidence>
<dbReference type="InterPro" id="IPR003373">
    <property type="entry name" value="Fe2_transport_prot-B"/>
</dbReference>
<evidence type="ECO:0000256" key="9">
    <source>
        <dbReference type="ARBA" id="ARBA00023004"/>
    </source>
</evidence>
<keyword evidence="7 14" id="KW-0547">Nucleotide-binding</keyword>
<evidence type="ECO:0000256" key="2">
    <source>
        <dbReference type="ARBA" id="ARBA00004651"/>
    </source>
</evidence>
<dbReference type="InterPro" id="IPR011642">
    <property type="entry name" value="Gate_dom"/>
</dbReference>
<dbReference type="SUPFAM" id="SSF52540">
    <property type="entry name" value="P-loop containing nucleoside triphosphate hydrolases"/>
    <property type="match status" value="1"/>
</dbReference>
<evidence type="ECO:0000256" key="13">
    <source>
        <dbReference type="NCBIfam" id="TIGR00437"/>
    </source>
</evidence>
<sequence length="663" mass="72528">MNCHCTPLPLKKEPHSEWIALVGNPNVGKSVIFHALTNIYVDVSNFPGTTLDLYHGKLNNDLIIDSPGIYGFSSFNDEERVARDFIIQADRIINVINATNIERDLFLTQHLIDTGKPVVVVLNMIDEAKKQGIEIDSNKLSQKLGVPVVEVVAIKGTGIETLKKTIKTAKPGNATPLVLEQLKEVSEIEANQAEKLLLLEGDSTISEQLPVNVPSQLETIYTARRKHVDNLTLGIVQKNDTTSKIGTIIGRALIRPLYGIPFLILMLFLMYQVIGVFVAEGVIEITEDIIMGEYYEPFIVSLFTETLNISEEGILGSFLVGEFGLLTMTIIYVLGLILPLVFSFYLFLAIFEDSGYLPRLATLVDRLMQNIGLNGRAIIPMILGLGCVTMATLTTRLLGSKREKRIAIYLLGLAIPCSAQLAVIFALLAGVGTSYTILYFLVLLLILVIVGQILDAALKGEATSLLIDIPPMRVPRPVNVLKKTTIKTVHFLKEATPLFAIGAIIITALQTTGILEKISAFLRPLTVNWLGLPAEASTAFIMGIVRRDFGAAGLNDLSLTAVQTVVALLTITLFVPCIASVLIIFKERAKKEALIMWLSTFGVSFVVGGTLFKILSMAHNLSEPVQVLVTILFFVVLSLVIKFAIRVITVKGSVQGDEYKKSA</sequence>
<dbReference type="STRING" id="472963.BKP45_15460"/>
<dbReference type="OrthoDB" id="9809127at2"/>
<dbReference type="EMBL" id="MLQS01000024">
    <property type="protein sequence ID" value="OIJ18919.1"/>
    <property type="molecule type" value="Genomic_DNA"/>
</dbReference>
<dbReference type="InterPro" id="IPR006073">
    <property type="entry name" value="GTP-bd"/>
</dbReference>
<dbReference type="GO" id="GO:0046872">
    <property type="term" value="F:metal ion binding"/>
    <property type="evidence" value="ECO:0007669"/>
    <property type="project" value="UniProtKB-KW"/>
</dbReference>
<reference evidence="18 19" key="1">
    <citation type="submission" date="2016-10" db="EMBL/GenBank/DDBJ databases">
        <title>Draft genome sequences of four alkaliphilic bacteria belonging to the Anaerobacillus genus.</title>
        <authorList>
            <person name="Bassil N.M."/>
            <person name="Lloyd J.R."/>
        </authorList>
    </citation>
    <scope>NUCLEOTIDE SEQUENCE [LARGE SCALE GENOMIC DNA]</scope>
    <source>
        <strain evidence="18 19">DSM 22531</strain>
    </source>
</reference>
<dbReference type="Proteomes" id="UP000180057">
    <property type="component" value="Unassembled WGS sequence"/>
</dbReference>
<dbReference type="PANTHER" id="PTHR43185">
    <property type="entry name" value="FERROUS IRON TRANSPORT PROTEIN B"/>
    <property type="match status" value="1"/>
</dbReference>
<evidence type="ECO:0000256" key="14">
    <source>
        <dbReference type="PIRSR" id="PIRSR603373-1"/>
    </source>
</evidence>
<feature type="binding site" evidence="14">
    <location>
        <begin position="48"/>
        <end position="52"/>
    </location>
    <ligand>
        <name>GTP</name>
        <dbReference type="ChEBI" id="CHEBI:37565"/>
        <label>1</label>
    </ligand>
</feature>
<dbReference type="InterPro" id="IPR011640">
    <property type="entry name" value="Fe2_transport_prot_B_C"/>
</dbReference>